<sequence>MTSTLVDLVQELYPDAPDLVERIQGLIDRVRPALEEHRSHFSSLPGEFPLESGDALLVLTGNVSGGTDPEQLQYLLEEVWENTFSAIRLPSVADFSDGAPGELARDYRLMTDLTLDTEGTAEQGLVLLEQLLKDLSRGVQILGLSLSPEGSREGCFIRKVLKEADPGLLLAGDHSRGDDLAWPGGEPRGGREPLGEVLLEAVLKEDTRELQEWILALPQPEGSRTWINQVPLLFRGGEEGFRVDENLPLEQQAQSILSLQTLQCSLAGVPAFVQVPALPNAPDGADGTASDDFRELAGLVLPHLGQLLQIRFGEPAFAPLSPQRVIPADPRLMVLERGGGGDSSILCLQNLSRDSVEFRDRLDKYPWPESGVVEDLLTGDLLFPSREGPLFSFELQPREVLWLRFGASSPGESGPGESGLSG</sequence>
<gene>
    <name evidence="1" type="ORF">SAMN05920897_101112</name>
</gene>
<reference evidence="1 2" key="1">
    <citation type="submission" date="2017-01" db="EMBL/GenBank/DDBJ databases">
        <authorList>
            <person name="Mah S.A."/>
            <person name="Swanson W.J."/>
            <person name="Moy G.W."/>
            <person name="Vacquier V.D."/>
        </authorList>
    </citation>
    <scope>NUCLEOTIDE SEQUENCE [LARGE SCALE GENOMIC DNA]</scope>
    <source>
        <strain evidence="1 2">ASpG1</strain>
    </source>
</reference>
<accession>A0A1N6N8A1</accession>
<evidence type="ECO:0008006" key="3">
    <source>
        <dbReference type="Google" id="ProtNLM"/>
    </source>
</evidence>
<dbReference type="OrthoDB" id="9952114at2"/>
<dbReference type="AlphaFoldDB" id="A0A1N6N8A1"/>
<keyword evidence="2" id="KW-1185">Reference proteome</keyword>
<dbReference type="STRING" id="159291.SAMN05920897_101112"/>
<name>A0A1N6N8A1_9SPIO</name>
<dbReference type="RefSeq" id="WP_076487343.1">
    <property type="nucleotide sequence ID" value="NZ_FTMS01000001.1"/>
</dbReference>
<dbReference type="Proteomes" id="UP000186400">
    <property type="component" value="Unassembled WGS sequence"/>
</dbReference>
<protein>
    <recommendedName>
        <fullName evidence="3">Maltogenic Amylase, C-terminal domain</fullName>
    </recommendedName>
</protein>
<evidence type="ECO:0000313" key="2">
    <source>
        <dbReference type="Proteomes" id="UP000186400"/>
    </source>
</evidence>
<evidence type="ECO:0000313" key="1">
    <source>
        <dbReference type="EMBL" id="SIP88282.1"/>
    </source>
</evidence>
<proteinExistence type="predicted"/>
<dbReference type="EMBL" id="FTMS01000001">
    <property type="protein sequence ID" value="SIP88282.1"/>
    <property type="molecule type" value="Genomic_DNA"/>
</dbReference>
<organism evidence="1 2">
    <name type="scientific">Alkalispirochaeta americana</name>
    <dbReference type="NCBI Taxonomy" id="159291"/>
    <lineage>
        <taxon>Bacteria</taxon>
        <taxon>Pseudomonadati</taxon>
        <taxon>Spirochaetota</taxon>
        <taxon>Spirochaetia</taxon>
        <taxon>Spirochaetales</taxon>
        <taxon>Spirochaetaceae</taxon>
        <taxon>Alkalispirochaeta</taxon>
    </lineage>
</organism>